<organism evidence="4 5">
    <name type="scientific">Carpediemonas membranifera</name>
    <dbReference type="NCBI Taxonomy" id="201153"/>
    <lineage>
        <taxon>Eukaryota</taxon>
        <taxon>Metamonada</taxon>
        <taxon>Carpediemonas-like organisms</taxon>
        <taxon>Carpediemonas</taxon>
    </lineage>
</organism>
<feature type="region of interest" description="Disordered" evidence="2">
    <location>
        <begin position="459"/>
        <end position="479"/>
    </location>
</feature>
<dbReference type="AlphaFoldDB" id="A0A8J6B803"/>
<feature type="coiled-coil region" evidence="1">
    <location>
        <begin position="336"/>
        <end position="394"/>
    </location>
</feature>
<dbReference type="InterPro" id="IPR011033">
    <property type="entry name" value="PRC_barrel-like_sf"/>
</dbReference>
<dbReference type="GO" id="GO:0008017">
    <property type="term" value="F:microtubule binding"/>
    <property type="evidence" value="ECO:0007669"/>
    <property type="project" value="InterPro"/>
</dbReference>
<proteinExistence type="predicted"/>
<evidence type="ECO:0000256" key="2">
    <source>
        <dbReference type="SAM" id="MobiDB-lite"/>
    </source>
</evidence>
<feature type="domain" description="CKK" evidence="3">
    <location>
        <begin position="520"/>
        <end position="648"/>
    </location>
</feature>
<sequence length="648" mass="69686">MTEEDLPESCFCEIHDDVIASYENLEDEQQSVAASLSRDGEEVVSPPEEKFADAIPPLVSTPNTNTSMDNTVDAAVDGIEALRAELRLAQQAIAKHESRFNETADASISSPNVMAEISSMRECIKTEITMASAQRQVLLETVDKQQQEISRLQAQNSDLESHCMILENELQTASESLDTDVTMAKKHALEQIIELENALAAAEVKTAEARAEVRAATVERDEARIRARELKADLDEATKKHNSLADAMLKLQKTNAELLSDCEALQEQVLALQTDQGTLSSRLDAERERATQAETALHMRTEELAQSERGSGRMKSDAMKMMESMAMERSAHAEALARATADKEALQAVIASLREELATARSVPGGETALHNKISALTADNEELQRRLAASTALNDLITGGESFAVSEQDPRSPLPSIAQAGEDESVAAMAPVSSRTTGLRTLDTITEHLSKNLVMALSPQIASRPSEEESDDGSLSGSRHAYTAQLEARLRASGTPASAGPRGGEVVQNQAQGRGQRVSPVRPKTAGRTGNARIVSAAIRSLLANSGDEGARTRALEALNGASKSGRSQFAVLLAGVTKCAYKAVYAVNADGLIRLDGSGPELLPAERISNFYRYESGQREFVEVKAENGLDQTVAAVVIARKRISG</sequence>
<dbReference type="PROSITE" id="PS51508">
    <property type="entry name" value="CKK"/>
    <property type="match status" value="1"/>
</dbReference>
<reference evidence="4" key="1">
    <citation type="submission" date="2021-05" db="EMBL/GenBank/DDBJ databases">
        <title>A free-living protist that lacks canonical eukaryotic 1 DNA replication and segregation systems.</title>
        <authorList>
            <person name="Salas-Leiva D.E."/>
            <person name="Tromer E.C."/>
            <person name="Curtis B.A."/>
            <person name="Jerlstrom-Hultqvist J."/>
            <person name="Kolisko M."/>
            <person name="Yi Z."/>
            <person name="Salas-Leiva J.S."/>
            <person name="Gallot-Lavallee L."/>
            <person name="Kops G.J.P.L."/>
            <person name="Archibald J.M."/>
            <person name="Simpson A.G.B."/>
            <person name="Roger A.J."/>
        </authorList>
    </citation>
    <scope>NUCLEOTIDE SEQUENCE</scope>
    <source>
        <strain evidence="4">BICM</strain>
    </source>
</reference>
<evidence type="ECO:0000259" key="3">
    <source>
        <dbReference type="PROSITE" id="PS51508"/>
    </source>
</evidence>
<dbReference type="Proteomes" id="UP000717585">
    <property type="component" value="Unassembled WGS sequence"/>
</dbReference>
<dbReference type="InterPro" id="IPR038209">
    <property type="entry name" value="CKK_dom_sf"/>
</dbReference>
<evidence type="ECO:0000313" key="5">
    <source>
        <dbReference type="Proteomes" id="UP000717585"/>
    </source>
</evidence>
<dbReference type="SMART" id="SM01051">
    <property type="entry name" value="CAMSAP_CKK"/>
    <property type="match status" value="1"/>
</dbReference>
<dbReference type="Pfam" id="PF08683">
    <property type="entry name" value="CAMSAP_CKK"/>
    <property type="match status" value="1"/>
</dbReference>
<comment type="caution">
    <text evidence="4">The sequence shown here is derived from an EMBL/GenBank/DDBJ whole genome shotgun (WGS) entry which is preliminary data.</text>
</comment>
<dbReference type="SUPFAM" id="SSF50346">
    <property type="entry name" value="PRC-barrel domain"/>
    <property type="match status" value="1"/>
</dbReference>
<feature type="coiled-coil region" evidence="1">
    <location>
        <begin position="135"/>
        <end position="275"/>
    </location>
</feature>
<name>A0A8J6B803_9EUKA</name>
<keyword evidence="5" id="KW-1185">Reference proteome</keyword>
<protein>
    <submittedName>
        <fullName evidence="4">Microtubule-binding calmodulin-regulated spectrin-associated</fullName>
    </submittedName>
</protein>
<gene>
    <name evidence="4" type="ORF">J8273_0648</name>
</gene>
<keyword evidence="1" id="KW-0175">Coiled coil</keyword>
<accession>A0A8J6B803</accession>
<evidence type="ECO:0000313" key="4">
    <source>
        <dbReference type="EMBL" id="KAG9397518.1"/>
    </source>
</evidence>
<dbReference type="OrthoDB" id="2125658at2759"/>
<feature type="region of interest" description="Disordered" evidence="2">
    <location>
        <begin position="492"/>
        <end position="531"/>
    </location>
</feature>
<evidence type="ECO:0000256" key="1">
    <source>
        <dbReference type="SAM" id="Coils"/>
    </source>
</evidence>
<dbReference type="EMBL" id="JAHDYR010000001">
    <property type="protein sequence ID" value="KAG9397518.1"/>
    <property type="molecule type" value="Genomic_DNA"/>
</dbReference>
<dbReference type="Gene3D" id="3.10.20.360">
    <property type="entry name" value="CKK domain"/>
    <property type="match status" value="1"/>
</dbReference>
<dbReference type="InterPro" id="IPR014797">
    <property type="entry name" value="CKK_CAMSAP"/>
</dbReference>